<accession>A0A561BJF4</accession>
<name>A0A561BJF4_9ACTN</name>
<evidence type="ECO:0000313" key="1">
    <source>
        <dbReference type="EMBL" id="TWD78994.1"/>
    </source>
</evidence>
<sequence length="208" mass="22352">MLPTVIAILVGAALLALSVYAGARRRRRFDARAAVALRAGWRTMPVDPALAEAGNRIFAPGAAEHQVGADGFQAVDFTYSASRTSTAAKCHLVSIRLPAPLPPLAVVADNPIARGLGVPDLELESAEFNEAFWVNCEDARYASAVLQPRLMEWMLAHRSLQWRIEGSLLVTWGPGHWTVGGVTSAVVGLNGVRDRIPAFVLADYRVNG</sequence>
<protein>
    <submittedName>
        <fullName evidence="1">Uncharacterized protein</fullName>
    </submittedName>
</protein>
<dbReference type="AlphaFoldDB" id="A0A561BJF4"/>
<comment type="caution">
    <text evidence="1">The sequence shown here is derived from an EMBL/GenBank/DDBJ whole genome shotgun (WGS) entry which is preliminary data.</text>
</comment>
<evidence type="ECO:0000313" key="2">
    <source>
        <dbReference type="Proteomes" id="UP000318380"/>
    </source>
</evidence>
<gene>
    <name evidence="1" type="ORF">FB561_0042</name>
</gene>
<keyword evidence="2" id="KW-1185">Reference proteome</keyword>
<proteinExistence type="predicted"/>
<organism evidence="1 2">
    <name type="scientific">Kribbella amoyensis</name>
    <dbReference type="NCBI Taxonomy" id="996641"/>
    <lineage>
        <taxon>Bacteria</taxon>
        <taxon>Bacillati</taxon>
        <taxon>Actinomycetota</taxon>
        <taxon>Actinomycetes</taxon>
        <taxon>Propionibacteriales</taxon>
        <taxon>Kribbellaceae</taxon>
        <taxon>Kribbella</taxon>
    </lineage>
</organism>
<reference evidence="1 2" key="1">
    <citation type="submission" date="2019-06" db="EMBL/GenBank/DDBJ databases">
        <title>Sequencing the genomes of 1000 actinobacteria strains.</title>
        <authorList>
            <person name="Klenk H.-P."/>
        </authorList>
    </citation>
    <scope>NUCLEOTIDE SEQUENCE [LARGE SCALE GENOMIC DNA]</scope>
    <source>
        <strain evidence="1 2">DSM 24683</strain>
    </source>
</reference>
<dbReference type="Proteomes" id="UP000318380">
    <property type="component" value="Unassembled WGS sequence"/>
</dbReference>
<dbReference type="EMBL" id="VIVK01000001">
    <property type="protein sequence ID" value="TWD78994.1"/>
    <property type="molecule type" value="Genomic_DNA"/>
</dbReference>
<dbReference type="OrthoDB" id="190895at2"/>
<dbReference type="RefSeq" id="WP_145801304.1">
    <property type="nucleotide sequence ID" value="NZ_VIVK01000001.1"/>
</dbReference>